<dbReference type="EMBL" id="KU595560">
    <property type="protein sequence ID" value="AQM32726.1"/>
    <property type="molecule type" value="Genomic_DNA"/>
</dbReference>
<dbReference type="SMART" id="SM00482">
    <property type="entry name" value="POLAc"/>
    <property type="match status" value="1"/>
</dbReference>
<proteinExistence type="predicted"/>
<gene>
    <name evidence="4" type="primary">POLA</name>
</gene>
<evidence type="ECO:0000256" key="1">
    <source>
        <dbReference type="ARBA" id="ARBA00022705"/>
    </source>
</evidence>
<dbReference type="Pfam" id="PF00476">
    <property type="entry name" value="DNA_pol_A"/>
    <property type="match status" value="1"/>
</dbReference>
<accession>A0A219YK81</accession>
<evidence type="ECO:0000313" key="4">
    <source>
        <dbReference type="EMBL" id="AQM32726.1"/>
    </source>
</evidence>
<dbReference type="InterPro" id="IPR002298">
    <property type="entry name" value="DNA_polymerase_A"/>
</dbReference>
<keyword evidence="1" id="KW-0235">DNA replication</keyword>
<dbReference type="GO" id="GO:0006302">
    <property type="term" value="P:double-strand break repair"/>
    <property type="evidence" value="ECO:0007669"/>
    <property type="project" value="TreeGrafter"/>
</dbReference>
<evidence type="ECO:0000259" key="2">
    <source>
        <dbReference type="SMART" id="SM00474"/>
    </source>
</evidence>
<evidence type="ECO:0000259" key="3">
    <source>
        <dbReference type="SMART" id="SM00482"/>
    </source>
</evidence>
<dbReference type="Gene3D" id="3.30.70.370">
    <property type="match status" value="1"/>
</dbReference>
<dbReference type="Gene3D" id="1.10.150.20">
    <property type="entry name" value="5' to 3' exonuclease, C-terminal subdomain"/>
    <property type="match status" value="1"/>
</dbReference>
<sequence>MQLEKKYYTVDSRETVDLLIQHINDSDTIAYDTETDSLNMRKGQIVGFSVSGEEGIGFYMPTMVWDPEQQELLETSIEGKPAHTIARKIISLLEGKRLVMHNASFDTRYTKNFYGVDLLPSLWVDTAMLVHTVKEDGAFGFGPPFGLKSIAIMNQEALGLDVEEAANKEQIELKESIKANGGSVTKTDFEIYKADLEILSKYASADTDLTLRICNLYLPQLKEEGLWEFFFEEEVMPIYREVTVPMEEYGVEVDLELLQKTYDEITADLEKNKEIVIKSLIGTKEGEAWVVDTALKNFPPSNKGNWAQELVKRYSLPLPRSEKTGKYSLTQKNIETLEDSPVKRFLQDGKLEHLEANEILRISTSMWKDSNDGDWVNIQSKLHLGEIVFDYMGEKATTKTKTGRDKFDMDQLEELSKKYEWAENLRIYNKLLKIKSTYIERFLFGHEDGRYYFYFKQNGTVSGRYGSDAQQLPKPKEDGEDAPIVVRYNNLVRAFLIAGKGRKVIDSDYESLEPHCFASVTGDVKLQEIFNKGYDFYSTVAIQTEKLEGVSADKSAPNFLKKVDPVKRNQAKAYSLGIAYGMEAYALGMTLGIPTKEAEKLVAGYLDGFPQLKEWRENSRKQVKTNGFIRNYVGRIRHLDKVRKIHGHFGDQIMDWRFRKELTSRYGKEKVMQVYRDYRNGLNNCLNFQLQSLAAAVVNRAAVQINRKAKELGFDAIVQAQIHDQLIINVAEDQAEAFAPIVQEIMETNLVLPGVTLKAPPEIANNFRDGH</sequence>
<dbReference type="InterPro" id="IPR043502">
    <property type="entry name" value="DNA/RNA_pol_sf"/>
</dbReference>
<dbReference type="GO" id="GO:0006261">
    <property type="term" value="P:DNA-templated DNA replication"/>
    <property type="evidence" value="ECO:0007669"/>
    <property type="project" value="InterPro"/>
</dbReference>
<dbReference type="Gene3D" id="3.30.420.10">
    <property type="entry name" value="Ribonuclease H-like superfamily/Ribonuclease H"/>
    <property type="match status" value="1"/>
</dbReference>
<dbReference type="Gene3D" id="1.20.1060.10">
    <property type="entry name" value="Taq DNA Polymerase, Chain T, domain 4"/>
    <property type="match status" value="1"/>
</dbReference>
<reference evidence="4" key="1">
    <citation type="journal article" date="2017" name="ISME J.">
        <title>Novel chaperonins are prevalent in the virioplankton and demonstrate links to viral biology and ecology.</title>
        <authorList>
            <person name="Marine R.L."/>
            <person name="Nasko D.J."/>
            <person name="Wray J."/>
            <person name="Polson S.W."/>
            <person name="Wommack K.E."/>
        </authorList>
    </citation>
    <scope>NUCLEOTIDE SEQUENCE</scope>
</reference>
<feature type="domain" description="DNA-directed DNA polymerase family A palm" evidence="3">
    <location>
        <begin position="489"/>
        <end position="734"/>
    </location>
</feature>
<dbReference type="PANTHER" id="PTHR10133:SF27">
    <property type="entry name" value="DNA POLYMERASE NU"/>
    <property type="match status" value="1"/>
</dbReference>
<dbReference type="GO" id="GO:0003887">
    <property type="term" value="F:DNA-directed DNA polymerase activity"/>
    <property type="evidence" value="ECO:0007669"/>
    <property type="project" value="InterPro"/>
</dbReference>
<name>A0A219YK81_9VIRU</name>
<dbReference type="SMART" id="SM00474">
    <property type="entry name" value="35EXOc"/>
    <property type="match status" value="1"/>
</dbReference>
<dbReference type="InterPro" id="IPR001098">
    <property type="entry name" value="DNA-dir_DNA_pol_A_palm_dom"/>
</dbReference>
<dbReference type="InterPro" id="IPR036397">
    <property type="entry name" value="RNaseH_sf"/>
</dbReference>
<dbReference type="InterPro" id="IPR002562">
    <property type="entry name" value="3'-5'_exonuclease_dom"/>
</dbReference>
<dbReference type="GO" id="GO:0003677">
    <property type="term" value="F:DNA binding"/>
    <property type="evidence" value="ECO:0007669"/>
    <property type="project" value="InterPro"/>
</dbReference>
<protein>
    <submittedName>
        <fullName evidence="4">DNA polymerase A</fullName>
    </submittedName>
</protein>
<dbReference type="Pfam" id="PF01612">
    <property type="entry name" value="DNA_pol_A_exo1"/>
    <property type="match status" value="1"/>
</dbReference>
<dbReference type="GO" id="GO:0008408">
    <property type="term" value="F:3'-5' exonuclease activity"/>
    <property type="evidence" value="ECO:0007669"/>
    <property type="project" value="InterPro"/>
</dbReference>
<dbReference type="PRINTS" id="PR00868">
    <property type="entry name" value="DNAPOLI"/>
</dbReference>
<dbReference type="SUPFAM" id="SSF56672">
    <property type="entry name" value="DNA/RNA polymerases"/>
    <property type="match status" value="1"/>
</dbReference>
<feature type="domain" description="3'-5' exonuclease" evidence="2">
    <location>
        <begin position="7"/>
        <end position="222"/>
    </location>
</feature>
<dbReference type="SUPFAM" id="SSF53098">
    <property type="entry name" value="Ribonuclease H-like"/>
    <property type="match status" value="1"/>
</dbReference>
<organism evidence="4">
    <name type="scientific">uncultured virus</name>
    <dbReference type="NCBI Taxonomy" id="340016"/>
    <lineage>
        <taxon>Viruses</taxon>
        <taxon>environmental samples</taxon>
    </lineage>
</organism>
<dbReference type="InterPro" id="IPR012337">
    <property type="entry name" value="RNaseH-like_sf"/>
</dbReference>
<dbReference type="PANTHER" id="PTHR10133">
    <property type="entry name" value="DNA POLYMERASE I"/>
    <property type="match status" value="1"/>
</dbReference>